<feature type="region of interest" description="Disordered" evidence="1">
    <location>
        <begin position="1"/>
        <end position="20"/>
    </location>
</feature>
<organism evidence="2 3">
    <name type="scientific">Adineta steineri</name>
    <dbReference type="NCBI Taxonomy" id="433720"/>
    <lineage>
        <taxon>Eukaryota</taxon>
        <taxon>Metazoa</taxon>
        <taxon>Spiralia</taxon>
        <taxon>Gnathifera</taxon>
        <taxon>Rotifera</taxon>
        <taxon>Eurotatoria</taxon>
        <taxon>Bdelloidea</taxon>
        <taxon>Adinetida</taxon>
        <taxon>Adinetidae</taxon>
        <taxon>Adineta</taxon>
    </lineage>
</organism>
<evidence type="ECO:0000313" key="2">
    <source>
        <dbReference type="EMBL" id="CAF4418678.1"/>
    </source>
</evidence>
<comment type="caution">
    <text evidence="2">The sequence shown here is derived from an EMBL/GenBank/DDBJ whole genome shotgun (WGS) entry which is preliminary data.</text>
</comment>
<sequence>MNAIIKSDKQEEISNVNDEAGEPIFEQSSYSDLVDKYYLDTNLCCD</sequence>
<feature type="compositionally biased region" description="Basic and acidic residues" evidence="1">
    <location>
        <begin position="1"/>
        <end position="12"/>
    </location>
</feature>
<gene>
    <name evidence="2" type="ORF">OXD698_LOCUS52499</name>
</gene>
<evidence type="ECO:0000313" key="3">
    <source>
        <dbReference type="Proteomes" id="UP000663844"/>
    </source>
</evidence>
<accession>A0A820QDL3</accession>
<protein>
    <submittedName>
        <fullName evidence="2">Uncharacterized protein</fullName>
    </submittedName>
</protein>
<dbReference type="AlphaFoldDB" id="A0A820QDL3"/>
<name>A0A820QDL3_9BILA</name>
<feature type="non-terminal residue" evidence="2">
    <location>
        <position position="1"/>
    </location>
</feature>
<reference evidence="2" key="1">
    <citation type="submission" date="2021-02" db="EMBL/GenBank/DDBJ databases">
        <authorList>
            <person name="Nowell W R."/>
        </authorList>
    </citation>
    <scope>NUCLEOTIDE SEQUENCE</scope>
</reference>
<dbReference type="Proteomes" id="UP000663844">
    <property type="component" value="Unassembled WGS sequence"/>
</dbReference>
<evidence type="ECO:0000256" key="1">
    <source>
        <dbReference type="SAM" id="MobiDB-lite"/>
    </source>
</evidence>
<proteinExistence type="predicted"/>
<dbReference type="EMBL" id="CAJOAZ010028592">
    <property type="protein sequence ID" value="CAF4418678.1"/>
    <property type="molecule type" value="Genomic_DNA"/>
</dbReference>